<dbReference type="AlphaFoldDB" id="I0FBC5"/>
<dbReference type="HOGENOM" id="CLU_2749753_0_0_12"/>
<accession>I0FBC5</accession>
<dbReference type="KEGG" id="bcw:Q7M_2"/>
<organism evidence="1 2">
    <name type="scientific">Borrelia crocidurae (strain Achema)</name>
    <dbReference type="NCBI Taxonomy" id="1155096"/>
    <lineage>
        <taxon>Bacteria</taxon>
        <taxon>Pseudomonadati</taxon>
        <taxon>Spirochaetota</taxon>
        <taxon>Spirochaetia</taxon>
        <taxon>Spirochaetales</taxon>
        <taxon>Borreliaceae</taxon>
        <taxon>Borrelia</taxon>
    </lineage>
</organism>
<sequence length="70" mass="8195">MRLTENFTGYLLANSSKIKYGDRLLFNKYGMLKKVKSIHNKNKIIRNVIALSDSVFDEKQGHYLVKVKIY</sequence>
<evidence type="ECO:0000313" key="1">
    <source>
        <dbReference type="EMBL" id="AFI30781.1"/>
    </source>
</evidence>
<name>I0FBC5_BORCA</name>
<reference evidence="2" key="2">
    <citation type="submission" date="2012-03" db="EMBL/GenBank/DDBJ databases">
        <title>Complete genome sequence of Borrelia crocidurae.</title>
        <authorList>
            <person name="Elbir H."/>
            <person name="Gimenez G."/>
            <person name="Robert C."/>
            <person name="Raoult D."/>
            <person name="Drancourt M."/>
        </authorList>
    </citation>
    <scope>NUCLEOTIDE SEQUENCE [LARGE SCALE GENOMIC DNA]</scope>
    <source>
        <strain evidence="2">Achema</strain>
    </source>
</reference>
<reference evidence="1 2" key="1">
    <citation type="journal article" date="2012" name="J. Bacteriol.">
        <title>Complete Genome Sequence of Borrelia crocidurae.</title>
        <authorList>
            <person name="Elbir H."/>
            <person name="Gimenez G."/>
            <person name="Robert C."/>
            <person name="Bergstrom S."/>
            <person name="Cutler S."/>
            <person name="Raoult D."/>
            <person name="Drancourt M."/>
        </authorList>
    </citation>
    <scope>NUCLEOTIDE SEQUENCE [LARGE SCALE GENOMIC DNA]</scope>
    <source>
        <strain evidence="1 2">Achema</strain>
    </source>
</reference>
<dbReference type="InterPro" id="IPR004239">
    <property type="entry name" value="DUF228"/>
</dbReference>
<dbReference type="EMBL" id="CP003426">
    <property type="protein sequence ID" value="AFI30781.1"/>
    <property type="molecule type" value="Genomic_DNA"/>
</dbReference>
<protein>
    <submittedName>
        <fullName evidence="1">Uncharacterized protein</fullName>
    </submittedName>
</protein>
<dbReference type="Pfam" id="PF02989">
    <property type="entry name" value="DUF228"/>
    <property type="match status" value="1"/>
</dbReference>
<gene>
    <name evidence="1" type="ordered locus">Q7M_2</name>
</gene>
<proteinExistence type="predicted"/>
<dbReference type="Proteomes" id="UP000005212">
    <property type="component" value="Chromosome"/>
</dbReference>
<dbReference type="PATRIC" id="fig|1155096.3.peg.2"/>
<evidence type="ECO:0000313" key="2">
    <source>
        <dbReference type="Proteomes" id="UP000005212"/>
    </source>
</evidence>